<dbReference type="InterPro" id="IPR036390">
    <property type="entry name" value="WH_DNA-bd_sf"/>
</dbReference>
<dbReference type="CDD" id="cd16169">
    <property type="entry name" value="Tau138_eWH"/>
    <property type="match status" value="1"/>
</dbReference>
<keyword evidence="2" id="KW-0597">Phosphoprotein</keyword>
<proteinExistence type="predicted"/>
<dbReference type="Proteomes" id="UP001204833">
    <property type="component" value="Unassembled WGS sequence"/>
</dbReference>
<keyword evidence="5" id="KW-0539">Nucleus</keyword>
<keyword evidence="10" id="KW-1185">Reference proteome</keyword>
<dbReference type="EMBL" id="JAIHNG010000140">
    <property type="protein sequence ID" value="KAI5953059.1"/>
    <property type="molecule type" value="Genomic_DNA"/>
</dbReference>
<feature type="region of interest" description="Disordered" evidence="6">
    <location>
        <begin position="475"/>
        <end position="503"/>
    </location>
</feature>
<evidence type="ECO:0000313" key="10">
    <source>
        <dbReference type="Proteomes" id="UP001204833"/>
    </source>
</evidence>
<evidence type="ECO:0000259" key="8">
    <source>
        <dbReference type="Pfam" id="PF20222"/>
    </source>
</evidence>
<dbReference type="SUPFAM" id="SSF46785">
    <property type="entry name" value="Winged helix' DNA-binding domain"/>
    <property type="match status" value="1"/>
</dbReference>
<feature type="region of interest" description="Disordered" evidence="6">
    <location>
        <begin position="546"/>
        <end position="576"/>
    </location>
</feature>
<evidence type="ECO:0000256" key="2">
    <source>
        <dbReference type="ARBA" id="ARBA00022553"/>
    </source>
</evidence>
<feature type="region of interest" description="Disordered" evidence="6">
    <location>
        <begin position="741"/>
        <end position="760"/>
    </location>
</feature>
<evidence type="ECO:0000256" key="3">
    <source>
        <dbReference type="ARBA" id="ARBA00023125"/>
    </source>
</evidence>
<evidence type="ECO:0000256" key="6">
    <source>
        <dbReference type="SAM" id="MobiDB-lite"/>
    </source>
</evidence>
<evidence type="ECO:0000256" key="1">
    <source>
        <dbReference type="ARBA" id="ARBA00004123"/>
    </source>
</evidence>
<dbReference type="GO" id="GO:0042791">
    <property type="term" value="P:5S class rRNA transcription by RNA polymerase III"/>
    <property type="evidence" value="ECO:0007669"/>
    <property type="project" value="TreeGrafter"/>
</dbReference>
<feature type="domain" description="B-block binding subunit of TFIIIC" evidence="7">
    <location>
        <begin position="128"/>
        <end position="196"/>
    </location>
</feature>
<gene>
    <name evidence="9" type="ORF">KGF57_004051</name>
</gene>
<feature type="compositionally biased region" description="Basic and acidic residues" evidence="6">
    <location>
        <begin position="741"/>
        <end position="754"/>
    </location>
</feature>
<dbReference type="InterPro" id="IPR007309">
    <property type="entry name" value="TFIIIC_Bblock-bd"/>
</dbReference>
<keyword evidence="4" id="KW-0804">Transcription</keyword>
<organism evidence="9 10">
    <name type="scientific">Candida theae</name>
    <dbReference type="NCBI Taxonomy" id="1198502"/>
    <lineage>
        <taxon>Eukaryota</taxon>
        <taxon>Fungi</taxon>
        <taxon>Dikarya</taxon>
        <taxon>Ascomycota</taxon>
        <taxon>Saccharomycotina</taxon>
        <taxon>Pichiomycetes</taxon>
        <taxon>Debaryomycetaceae</taxon>
        <taxon>Candida/Lodderomyces clade</taxon>
        <taxon>Candida</taxon>
    </lineage>
</organism>
<dbReference type="PANTHER" id="PTHR15180">
    <property type="entry name" value="GENERAL TRANSCRIPTION FACTOR 3C POLYPEPTIDE 1"/>
    <property type="match status" value="1"/>
</dbReference>
<evidence type="ECO:0000313" key="9">
    <source>
        <dbReference type="EMBL" id="KAI5953059.1"/>
    </source>
</evidence>
<dbReference type="GeneID" id="76152109"/>
<feature type="compositionally biased region" description="Acidic residues" evidence="6">
    <location>
        <begin position="547"/>
        <end position="559"/>
    </location>
</feature>
<dbReference type="Gene3D" id="1.10.10.10">
    <property type="entry name" value="Winged helix-like DNA-binding domain superfamily/Winged helix DNA-binding domain"/>
    <property type="match status" value="1"/>
</dbReference>
<evidence type="ECO:0000259" key="7">
    <source>
        <dbReference type="Pfam" id="PF04182"/>
    </source>
</evidence>
<feature type="domain" description="Transcription factor tau subunit sfc3/Tfc3 C-terminal" evidence="8">
    <location>
        <begin position="881"/>
        <end position="1259"/>
    </location>
</feature>
<evidence type="ECO:0000256" key="5">
    <source>
        <dbReference type="ARBA" id="ARBA00023242"/>
    </source>
</evidence>
<name>A0AAD5FXH5_9ASCO</name>
<dbReference type="RefSeq" id="XP_051607472.1">
    <property type="nucleotide sequence ID" value="XM_051753533.1"/>
</dbReference>
<dbReference type="Pfam" id="PF20222">
    <property type="entry name" value="DUF6581"/>
    <property type="match status" value="1"/>
</dbReference>
<comment type="caution">
    <text evidence="9">The sequence shown here is derived from an EMBL/GenBank/DDBJ whole genome shotgun (WGS) entry which is preliminary data.</text>
</comment>
<dbReference type="GO" id="GO:0003677">
    <property type="term" value="F:DNA binding"/>
    <property type="evidence" value="ECO:0007669"/>
    <property type="project" value="UniProtKB-KW"/>
</dbReference>
<protein>
    <submittedName>
        <fullName evidence="9">TFC3</fullName>
    </submittedName>
</protein>
<comment type="subcellular location">
    <subcellularLocation>
        <location evidence="1">Nucleus</location>
    </subcellularLocation>
</comment>
<dbReference type="GO" id="GO:0005634">
    <property type="term" value="C:nucleus"/>
    <property type="evidence" value="ECO:0007669"/>
    <property type="project" value="UniProtKB-SubCell"/>
</dbReference>
<feature type="compositionally biased region" description="Polar residues" evidence="6">
    <location>
        <begin position="477"/>
        <end position="489"/>
    </location>
</feature>
<dbReference type="InterPro" id="IPR046488">
    <property type="entry name" value="Sfc3/Tfc3_C"/>
</dbReference>
<dbReference type="Pfam" id="PF04182">
    <property type="entry name" value="B-block_TFIIIC"/>
    <property type="match status" value="1"/>
</dbReference>
<accession>A0AAD5FXH5</accession>
<evidence type="ECO:0000256" key="4">
    <source>
        <dbReference type="ARBA" id="ARBA00023163"/>
    </source>
</evidence>
<dbReference type="GO" id="GO:0000127">
    <property type="term" value="C:transcription factor TFIIIC complex"/>
    <property type="evidence" value="ECO:0007669"/>
    <property type="project" value="InterPro"/>
</dbReference>
<dbReference type="PANTHER" id="PTHR15180:SF1">
    <property type="entry name" value="GENERAL TRANSCRIPTION FACTOR 3C POLYPEPTIDE 1"/>
    <property type="match status" value="1"/>
</dbReference>
<dbReference type="InterPro" id="IPR035625">
    <property type="entry name" value="Tfc3-like_eWH"/>
</dbReference>
<dbReference type="InterPro" id="IPR044210">
    <property type="entry name" value="Tfc3-like"/>
</dbReference>
<dbReference type="InterPro" id="IPR036388">
    <property type="entry name" value="WH-like_DNA-bd_sf"/>
</dbReference>
<reference evidence="9 10" key="1">
    <citation type="journal article" date="2022" name="DNA Res.">
        <title>Genome analysis of five recently described species of the CUG-Ser clade uncovers Candida theae as a new hybrid lineage with pathogenic potential in the Candida parapsilosis species complex.</title>
        <authorList>
            <person name="Mixao V."/>
            <person name="Del Olmo V."/>
            <person name="Hegedusova E."/>
            <person name="Saus E."/>
            <person name="Pryszcz L."/>
            <person name="Cillingova A."/>
            <person name="Nosek J."/>
            <person name="Gabaldon T."/>
        </authorList>
    </citation>
    <scope>NUCLEOTIDE SEQUENCE [LARGE SCALE GENOMIC DNA]</scope>
    <source>
        <strain evidence="9 10">CBS 12239</strain>
    </source>
</reference>
<sequence length="1305" mass="149073">MSFPYTPYETVAFTAEKLAFSGFRGLLLSELWQVIQEEFKQDKELDDFQKDTVWKWLFFDYRDEQGNEEVKFYVTYDKEPIAIEYNYQSFIAKQEQPAKLRVLPTDETQCYYLTGVSNNKKFILTLGAFPYQLLQEIARHGAKGTWASDLSEATGQDKRSMTGRLNKLEEAGLIVKEHRFYEAKRIHSTWAVHYKFGDASKSKNGDEEEDGFDHTPVKMRKFIMNSLKQAQNNIRTFRDMKVELKMNRHSQAARLFGSVIENLCDNGFIERIDVQDQAHPARKLYALRLVKDLPSSIVEGGYESWENLSTKTAQHYENIFDGDAVTEDDEHYLTASFNDIFPLTAQVYEAVKSSGTQGITAKEIVTSISGDIKHRQITRLLENNTDFLYKDGGLEALLPYPPEHRSTAIVKQSESDGRLKFYRYYSVDNFKAEVIKSHKKKRPERKVLGKSLVNLEKQFYVKIEKMSNGPLLVLPDSLNQSSKSNNSRGNVPVPGPDYPSVATSQGTAIKKRNNEQINELDSSIPKRRRLRQRALSGLGKSVSVDTYADEDASMDEVEDSSYAPDDGKHNDDDDDDDVAEVETASVKVKTEKTSEVGDSITELLTEQARDTTNTDTPSNTETFNRVFTPQISHRRKNTRFKKEAEKSKIDEADIKGAFRREQFIQLIMELGGATFTSAKLGRMLDQRIQSEKPTDIKTIARDLSKLTRTGLIEVQVIPMMQSGREINRRLIILNDPKHRPSDEFIEKTKSKSKEPISNVSEKMQMRRRLVETDYTLLNPREALKRNTTRLKSLNSKDTLHKSRTRAVTKSKSGYDNVLDFGTTSGSVSKFSGKFEDQLGEFELDTSKSKVKSGTKGTKVKRTKRKEYKGQRKNHKIKTQFEISDFTTLFRAICICKAFNKSFIDYDLVASLFKDTDTRSLKRIWVHTRKQVGGLDAVNKGVEEFERVVMKGIDEQYILVEDLENIDIAFYLDLWASFDTSKIEIHDKFPLYSTTEENLANYSKKHTFEVQADLFDLIDADSMKQKEEALSSVPFFYRVPLELPSSPLDQVKTAIKSIYRYPHMKNSRQIKEILSSYNSADIETAFTEMENEKEIVRVDEETNQYKLTEKVYAGLTSKLSVPFFKEAGLFLENVKHVVESQKGMLLSQGIEDGSVAELLYLLSSNGASLGHIDGEYVFEGYESRSMDKDALNCDLVVFKGPNNVPINQAVSKVRVPVGKPCSYIWVDTNGQIDGKLWTHIIVSLLYIIHYRPGIQAATLYEKVHSLLSVYEFAVVTRWLIDCKCIEVGDYSGIWSTPSWLSLFGYD</sequence>
<keyword evidence="3" id="KW-0238">DNA-binding</keyword>
<dbReference type="GO" id="GO:0006384">
    <property type="term" value="P:transcription initiation at RNA polymerase III promoter"/>
    <property type="evidence" value="ECO:0007669"/>
    <property type="project" value="InterPro"/>
</dbReference>